<evidence type="ECO:0000313" key="1">
    <source>
        <dbReference type="EMBL" id="AVK75824.1"/>
    </source>
</evidence>
<protein>
    <submittedName>
        <fullName evidence="1">Uncharacterized protein</fullName>
    </submittedName>
</protein>
<proteinExistence type="predicted"/>
<sequence>MNDNKDIGAFDWAALVPQGINSSAALSQQGAPPEPMRFDAETARALARVGDTADAVGYVGPTSVWMPRLQRATHKDFARRTDVRQECSTGCLDLQDEFTQEQARENSLIERARRQKREHRRAIEEARIANMDADARVMAYVERALGKLERLLNLSGGYARTVYDDLDDATDIIERDGDGAEVMPGTRDALERAVAEADLHNWACWMHDVGPVAREALLRELAYRKVIEDAGLRQPYDAALIHGDLSSGAAACLMRPTAMGHRGVARSRRAPPL</sequence>
<dbReference type="KEGG" id="vg:36842537"/>
<gene>
    <name evidence="1" type="ORF">pneo_cds_217</name>
</gene>
<name>A0A2U7UBK7_9VIRU</name>
<reference evidence="1" key="1">
    <citation type="journal article" date="2018" name="Nat. Commun.">
        <title>Diversity and evolution of the emerging Pandoraviridae family.</title>
        <authorList>
            <person name="Legendre M."/>
            <person name="Fabre E."/>
            <person name="Poirot O."/>
            <person name="Jeudy S."/>
            <person name="Lartigue A."/>
            <person name="Alempic J.M."/>
            <person name="Beucher L."/>
            <person name="Philippe N."/>
            <person name="Bertaux L."/>
            <person name="Christo-Foroux E."/>
            <person name="Labadie K."/>
            <person name="Coute Y."/>
            <person name="Abergel C."/>
            <person name="Claverie J.M."/>
        </authorList>
    </citation>
    <scope>NUCLEOTIDE SEQUENCE [LARGE SCALE GENOMIC DNA]</scope>
    <source>
        <strain evidence="1">Neocaledonia</strain>
    </source>
</reference>
<accession>A0A2U7UBK7</accession>
<organism evidence="1">
    <name type="scientific">Pandoravirus neocaledonia</name>
    <dbReference type="NCBI Taxonomy" id="2107708"/>
    <lineage>
        <taxon>Viruses</taxon>
        <taxon>Pandoravirus</taxon>
    </lineage>
</organism>
<dbReference type="RefSeq" id="YP_009481827.1">
    <property type="nucleotide sequence ID" value="NC_037666.1"/>
</dbReference>
<dbReference type="GeneID" id="36842537"/>
<dbReference type="Proteomes" id="UP000249287">
    <property type="component" value="Segment"/>
</dbReference>
<dbReference type="EMBL" id="MG011690">
    <property type="protein sequence ID" value="AVK75824.1"/>
    <property type="molecule type" value="Genomic_DNA"/>
</dbReference>